<feature type="domain" description="Domain of unknown function at the cortex 1" evidence="1">
    <location>
        <begin position="3"/>
        <end position="211"/>
    </location>
</feature>
<dbReference type="Proteomes" id="UP000054498">
    <property type="component" value="Unassembled WGS sequence"/>
</dbReference>
<dbReference type="AlphaFoldDB" id="A0A0D2JM11"/>
<proteinExistence type="predicted"/>
<name>A0A0D2JM11_9CHLO</name>
<evidence type="ECO:0000313" key="3">
    <source>
        <dbReference type="Proteomes" id="UP000054498"/>
    </source>
</evidence>
<evidence type="ECO:0000313" key="2">
    <source>
        <dbReference type="EMBL" id="KIZ00238.1"/>
    </source>
</evidence>
<gene>
    <name evidence="2" type="ORF">MNEG_7724</name>
</gene>
<organism evidence="2 3">
    <name type="scientific">Monoraphidium neglectum</name>
    <dbReference type="NCBI Taxonomy" id="145388"/>
    <lineage>
        <taxon>Eukaryota</taxon>
        <taxon>Viridiplantae</taxon>
        <taxon>Chlorophyta</taxon>
        <taxon>core chlorophytes</taxon>
        <taxon>Chlorophyceae</taxon>
        <taxon>CS clade</taxon>
        <taxon>Sphaeropleales</taxon>
        <taxon>Selenastraceae</taxon>
        <taxon>Monoraphidium</taxon>
    </lineage>
</organism>
<accession>A0A0D2JM11</accession>
<sequence>MRVETDIFSGRVEIHLKGLKTTQQGMFQGKKRFFQIACQGKFKRAVDADALCMGQEFVKPGNAPPWVGEVVLKAASKVFSSSTHVNVQSRLPYFMNPVINVSCDKDAPHDMWAAKEDMRLFSSDTADKSGQPKRRRKWCDNPKNLEGLTLSPDHTYTFHIWQHLIDFSSYKLSVGGLVNIDLAAALSAQPLQLTCKDIKGGQYLFSCLVWHERLLYDDATAEAGATLASRFSSVGSGLAGMLGFGAKPAA</sequence>
<dbReference type="OrthoDB" id="42898at2759"/>
<dbReference type="GeneID" id="25740600"/>
<dbReference type="RefSeq" id="XP_013899257.1">
    <property type="nucleotide sequence ID" value="XM_014043803.1"/>
</dbReference>
<dbReference type="PANTHER" id="PTHR34826">
    <property type="entry name" value="UPF0590 PROTEIN C409.17C"/>
    <property type="match status" value="1"/>
</dbReference>
<dbReference type="Pfam" id="PF08588">
    <property type="entry name" value="Duc1"/>
    <property type="match status" value="1"/>
</dbReference>
<keyword evidence="3" id="KW-1185">Reference proteome</keyword>
<protein>
    <recommendedName>
        <fullName evidence="1">Domain of unknown function at the cortex 1 domain-containing protein</fullName>
    </recommendedName>
</protein>
<dbReference type="InterPro" id="IPR013897">
    <property type="entry name" value="Duc1"/>
</dbReference>
<evidence type="ECO:0000259" key="1">
    <source>
        <dbReference type="Pfam" id="PF08588"/>
    </source>
</evidence>
<reference evidence="2 3" key="1">
    <citation type="journal article" date="2013" name="BMC Genomics">
        <title>Reconstruction of the lipid metabolism for the microalga Monoraphidium neglectum from its genome sequence reveals characteristics suitable for biofuel production.</title>
        <authorList>
            <person name="Bogen C."/>
            <person name="Al-Dilaimi A."/>
            <person name="Albersmeier A."/>
            <person name="Wichmann J."/>
            <person name="Grundmann M."/>
            <person name="Rupp O."/>
            <person name="Lauersen K.J."/>
            <person name="Blifernez-Klassen O."/>
            <person name="Kalinowski J."/>
            <person name="Goesmann A."/>
            <person name="Mussgnug J.H."/>
            <person name="Kruse O."/>
        </authorList>
    </citation>
    <scope>NUCLEOTIDE SEQUENCE [LARGE SCALE GENOMIC DNA]</scope>
    <source>
        <strain evidence="2 3">SAG 48.87</strain>
    </source>
</reference>
<dbReference type="EMBL" id="KK101615">
    <property type="protein sequence ID" value="KIZ00238.1"/>
    <property type="molecule type" value="Genomic_DNA"/>
</dbReference>
<dbReference type="KEGG" id="mng:MNEG_7724"/>
<dbReference type="PANTHER" id="PTHR34826:SF2">
    <property type="entry name" value="UPF0590 PROTEIN C409.17C"/>
    <property type="match status" value="1"/>
</dbReference>